<dbReference type="AlphaFoldDB" id="A0A951QDM5"/>
<accession>A0A951QDM5</accession>
<feature type="transmembrane region" description="Helical" evidence="1">
    <location>
        <begin position="73"/>
        <end position="91"/>
    </location>
</feature>
<reference evidence="3" key="1">
    <citation type="submission" date="2021-05" db="EMBL/GenBank/DDBJ databases">
        <authorList>
            <person name="Pietrasiak N."/>
            <person name="Ward R."/>
            <person name="Stajich J.E."/>
            <person name="Kurbessoian T."/>
        </authorList>
    </citation>
    <scope>NUCLEOTIDE SEQUENCE</scope>
    <source>
        <strain evidence="3">UHER 2000/2452</strain>
    </source>
</reference>
<name>A0A951QDM5_9CYAN</name>
<comment type="caution">
    <text evidence="3">The sequence shown here is derived from an EMBL/GenBank/DDBJ whole genome shotgun (WGS) entry which is preliminary data.</text>
</comment>
<evidence type="ECO:0000259" key="2">
    <source>
        <dbReference type="Pfam" id="PF02517"/>
    </source>
</evidence>
<evidence type="ECO:0000313" key="4">
    <source>
        <dbReference type="Proteomes" id="UP000757435"/>
    </source>
</evidence>
<keyword evidence="3" id="KW-0645">Protease</keyword>
<keyword evidence="1" id="KW-0812">Transmembrane</keyword>
<dbReference type="GO" id="GO:0004175">
    <property type="term" value="F:endopeptidase activity"/>
    <property type="evidence" value="ECO:0007669"/>
    <property type="project" value="UniProtKB-ARBA"/>
</dbReference>
<dbReference type="PANTHER" id="PTHR43592:SF27">
    <property type="entry name" value="SLL0360 PROTEIN"/>
    <property type="match status" value="1"/>
</dbReference>
<keyword evidence="1" id="KW-1133">Transmembrane helix</keyword>
<feature type="domain" description="CAAX prenyl protease 2/Lysostaphin resistance protein A-like" evidence="2">
    <location>
        <begin position="110"/>
        <end position="193"/>
    </location>
</feature>
<evidence type="ECO:0000256" key="1">
    <source>
        <dbReference type="SAM" id="Phobius"/>
    </source>
</evidence>
<reference evidence="3" key="2">
    <citation type="journal article" date="2022" name="Microbiol. Resour. Announc.">
        <title>Metagenome Sequencing to Explore Phylogenomics of Terrestrial Cyanobacteria.</title>
        <authorList>
            <person name="Ward R.D."/>
            <person name="Stajich J.E."/>
            <person name="Johansen J.R."/>
            <person name="Huntemann M."/>
            <person name="Clum A."/>
            <person name="Foster B."/>
            <person name="Foster B."/>
            <person name="Roux S."/>
            <person name="Palaniappan K."/>
            <person name="Varghese N."/>
            <person name="Mukherjee S."/>
            <person name="Reddy T.B.K."/>
            <person name="Daum C."/>
            <person name="Copeland A."/>
            <person name="Chen I.A."/>
            <person name="Ivanova N.N."/>
            <person name="Kyrpides N.C."/>
            <person name="Shapiro N."/>
            <person name="Eloe-Fadrosh E.A."/>
            <person name="Pietrasiak N."/>
        </authorList>
    </citation>
    <scope>NUCLEOTIDE SEQUENCE</scope>
    <source>
        <strain evidence="3">UHER 2000/2452</strain>
    </source>
</reference>
<dbReference type="Pfam" id="PF02517">
    <property type="entry name" value="Rce1-like"/>
    <property type="match status" value="1"/>
</dbReference>
<keyword evidence="3" id="KW-0378">Hydrolase</keyword>
<feature type="transmembrane region" description="Helical" evidence="1">
    <location>
        <begin position="33"/>
        <end position="52"/>
    </location>
</feature>
<sequence length="275" mass="30526">MGLLAVLVACWLPIAAPIAFWVKDPNTVTLTTMPLLFVGFLLLIGRWGKWLYRDRRIFNTYGLIATRQNGKELLQGMAIGLFSLLGLFSIQERLGWLNWQISPSVLLLKTILEGLAIGLGTGFAEELVFRGWILDELQRDYGDKISLWGSSLLFALLHFIKPLSEAFRTFPQFPGLLLLGLTLVWAKRSTRRQAQPVSAVHQGRLGLPLGLHAGLIWGYYIVNVGQLAQYSGRVPEWLTGIDKNPLAGGAGLLFLAGLAVYMGRRSHPSAWKQSS</sequence>
<dbReference type="GO" id="GO:0008237">
    <property type="term" value="F:metallopeptidase activity"/>
    <property type="evidence" value="ECO:0007669"/>
    <property type="project" value="UniProtKB-KW"/>
</dbReference>
<feature type="transmembrane region" description="Helical" evidence="1">
    <location>
        <begin position="246"/>
        <end position="263"/>
    </location>
</feature>
<dbReference type="Proteomes" id="UP000757435">
    <property type="component" value="Unassembled WGS sequence"/>
</dbReference>
<organism evidence="3 4">
    <name type="scientific">Drouetiella hepatica Uher 2000/2452</name>
    <dbReference type="NCBI Taxonomy" id="904376"/>
    <lineage>
        <taxon>Bacteria</taxon>
        <taxon>Bacillati</taxon>
        <taxon>Cyanobacteriota</taxon>
        <taxon>Cyanophyceae</taxon>
        <taxon>Oculatellales</taxon>
        <taxon>Oculatellaceae</taxon>
        <taxon>Drouetiella</taxon>
    </lineage>
</organism>
<proteinExistence type="predicted"/>
<feature type="transmembrane region" description="Helical" evidence="1">
    <location>
        <begin position="169"/>
        <end position="186"/>
    </location>
</feature>
<dbReference type="EMBL" id="JAHHHD010000016">
    <property type="protein sequence ID" value="MBW4659956.1"/>
    <property type="molecule type" value="Genomic_DNA"/>
</dbReference>
<dbReference type="GO" id="GO:0080120">
    <property type="term" value="P:CAAX-box protein maturation"/>
    <property type="evidence" value="ECO:0007669"/>
    <property type="project" value="UniProtKB-ARBA"/>
</dbReference>
<protein>
    <submittedName>
        <fullName evidence="3">CPBP family intramembrane metalloprotease</fullName>
    </submittedName>
</protein>
<keyword evidence="1" id="KW-0472">Membrane</keyword>
<keyword evidence="3" id="KW-0482">Metalloprotease</keyword>
<feature type="transmembrane region" description="Helical" evidence="1">
    <location>
        <begin position="207"/>
        <end position="226"/>
    </location>
</feature>
<dbReference type="InterPro" id="IPR003675">
    <property type="entry name" value="Rce1/LyrA-like_dom"/>
</dbReference>
<evidence type="ECO:0000313" key="3">
    <source>
        <dbReference type="EMBL" id="MBW4659956.1"/>
    </source>
</evidence>
<gene>
    <name evidence="3" type="ORF">KME15_14880</name>
</gene>
<dbReference type="PANTHER" id="PTHR43592">
    <property type="entry name" value="CAAX AMINO TERMINAL PROTEASE"/>
    <property type="match status" value="1"/>
</dbReference>